<dbReference type="InterPro" id="IPR036188">
    <property type="entry name" value="FAD/NAD-bd_sf"/>
</dbReference>
<comment type="catalytic activity">
    <reaction evidence="7">
        <text>a quinone + NADH + H(+) = a quinol + NAD(+)</text>
        <dbReference type="Rhea" id="RHEA:46160"/>
        <dbReference type="ChEBI" id="CHEBI:15378"/>
        <dbReference type="ChEBI" id="CHEBI:24646"/>
        <dbReference type="ChEBI" id="CHEBI:57540"/>
        <dbReference type="ChEBI" id="CHEBI:57945"/>
        <dbReference type="ChEBI" id="CHEBI:132124"/>
        <dbReference type="EC" id="1.6.5.9"/>
    </reaction>
</comment>
<evidence type="ECO:0000256" key="1">
    <source>
        <dbReference type="ARBA" id="ARBA00005272"/>
    </source>
</evidence>
<evidence type="ECO:0000259" key="9">
    <source>
        <dbReference type="Pfam" id="PF07992"/>
    </source>
</evidence>
<dbReference type="InterPro" id="IPR023753">
    <property type="entry name" value="FAD/NAD-binding_dom"/>
</dbReference>
<protein>
    <recommendedName>
        <fullName evidence="2">NADH:ubiquinone reductase (non-electrogenic)</fullName>
        <ecNumber evidence="2">1.6.5.9</ecNumber>
    </recommendedName>
</protein>
<feature type="domain" description="FAD/NAD(P)-binding" evidence="9">
    <location>
        <begin position="25"/>
        <end position="190"/>
    </location>
</feature>
<dbReference type="Gene3D" id="3.50.50.100">
    <property type="match status" value="1"/>
</dbReference>
<keyword evidence="8" id="KW-1133">Transmembrane helix</keyword>
<feature type="transmembrane region" description="Helical" evidence="8">
    <location>
        <begin position="237"/>
        <end position="254"/>
    </location>
</feature>
<dbReference type="EC" id="1.6.5.9" evidence="2"/>
<evidence type="ECO:0000313" key="10">
    <source>
        <dbReference type="EMBL" id="KUG21934.1"/>
    </source>
</evidence>
<keyword evidence="8" id="KW-0812">Transmembrane</keyword>
<evidence type="ECO:0000256" key="3">
    <source>
        <dbReference type="ARBA" id="ARBA00022630"/>
    </source>
</evidence>
<organism evidence="10">
    <name type="scientific">hydrocarbon metagenome</name>
    <dbReference type="NCBI Taxonomy" id="938273"/>
    <lineage>
        <taxon>unclassified sequences</taxon>
        <taxon>metagenomes</taxon>
        <taxon>ecological metagenomes</taxon>
    </lineage>
</organism>
<comment type="caution">
    <text evidence="10">The sequence shown here is derived from an EMBL/GenBank/DDBJ whole genome shotgun (WGS) entry which is preliminary data.</text>
</comment>
<dbReference type="GO" id="GO:0050136">
    <property type="term" value="F:NADH dehydrogenase (quinone) (non-electrogenic) activity"/>
    <property type="evidence" value="ECO:0007669"/>
    <property type="project" value="UniProtKB-EC"/>
</dbReference>
<proteinExistence type="inferred from homology"/>
<dbReference type="PANTHER" id="PTHR43706">
    <property type="entry name" value="NADH DEHYDROGENASE"/>
    <property type="match status" value="1"/>
</dbReference>
<keyword evidence="3" id="KW-0285">Flavoprotein</keyword>
<dbReference type="Pfam" id="PF07992">
    <property type="entry name" value="Pyr_redox_2"/>
    <property type="match status" value="1"/>
</dbReference>
<accession>A0A0W8FMR2</accession>
<evidence type="ECO:0000256" key="5">
    <source>
        <dbReference type="ARBA" id="ARBA00023002"/>
    </source>
</evidence>
<name>A0A0W8FMR2_9ZZZZ</name>
<dbReference type="SUPFAM" id="SSF51905">
    <property type="entry name" value="FAD/NAD(P)-binding domain"/>
    <property type="match status" value="1"/>
</dbReference>
<dbReference type="EMBL" id="LNQE01001004">
    <property type="protein sequence ID" value="KUG21934.1"/>
    <property type="molecule type" value="Genomic_DNA"/>
</dbReference>
<keyword evidence="5 10" id="KW-0560">Oxidoreductase</keyword>
<keyword evidence="4" id="KW-0274">FAD</keyword>
<evidence type="ECO:0000256" key="4">
    <source>
        <dbReference type="ARBA" id="ARBA00022827"/>
    </source>
</evidence>
<evidence type="ECO:0000256" key="7">
    <source>
        <dbReference type="ARBA" id="ARBA00047599"/>
    </source>
</evidence>
<reference evidence="10" key="1">
    <citation type="journal article" date="2015" name="Proc. Natl. Acad. Sci. U.S.A.">
        <title>Networks of energetic and metabolic interactions define dynamics in microbial communities.</title>
        <authorList>
            <person name="Embree M."/>
            <person name="Liu J.K."/>
            <person name="Al-Bassam M.M."/>
            <person name="Zengler K."/>
        </authorList>
    </citation>
    <scope>NUCLEOTIDE SEQUENCE</scope>
</reference>
<comment type="similarity">
    <text evidence="1">Belongs to the NADH dehydrogenase family.</text>
</comment>
<evidence type="ECO:0000256" key="8">
    <source>
        <dbReference type="SAM" id="Phobius"/>
    </source>
</evidence>
<dbReference type="InterPro" id="IPR045024">
    <property type="entry name" value="NDH-2"/>
</dbReference>
<sequence>MKNHIICCFETAAREPDEKRRKSLLTFVIVGGGATGVEYAGALTELIHGPLLKDYPGVDFFEARIILLEAAQQLVSSMPANIRDYTVRQLREMEVDVRLQATVAEVFPDKVILKDGGDIETNTVIWTAGVKGEGIAAASDIPVAHDGRVKVNKYLQINDHQNIYVIGDLASISEGERVLPMVAQVAIQSGVASARNILKQIADSTLQPFVYKDRGSMITIGRKAAGVAIGSRTFTGFFAWVMWLVIHLFNLIGFRNRVMVLINWAWDYLFYERAVRYVFPTNTPSEAKLSSCFRGISKKNDSSENDKVV</sequence>
<evidence type="ECO:0000256" key="6">
    <source>
        <dbReference type="ARBA" id="ARBA00023027"/>
    </source>
</evidence>
<gene>
    <name evidence="10" type="ORF">ASZ90_008291</name>
</gene>
<keyword evidence="6" id="KW-0520">NAD</keyword>
<keyword evidence="8" id="KW-0472">Membrane</keyword>
<dbReference type="PANTHER" id="PTHR43706:SF47">
    <property type="entry name" value="EXTERNAL NADH-UBIQUINONE OXIDOREDUCTASE 1, MITOCHONDRIAL-RELATED"/>
    <property type="match status" value="1"/>
</dbReference>
<evidence type="ECO:0000256" key="2">
    <source>
        <dbReference type="ARBA" id="ARBA00012637"/>
    </source>
</evidence>
<dbReference type="AlphaFoldDB" id="A0A0W8FMR2"/>